<dbReference type="GO" id="GO:0016740">
    <property type="term" value="F:transferase activity"/>
    <property type="evidence" value="ECO:0007669"/>
    <property type="project" value="UniProtKB-KW"/>
</dbReference>
<dbReference type="PANTHER" id="PTHR12203:SF35">
    <property type="entry name" value="PROTEIN O-GLUCOSYLTRANSFERASE 1"/>
    <property type="match status" value="1"/>
</dbReference>
<accession>A0A1E4TCF4</accession>
<dbReference type="EMBL" id="KV453843">
    <property type="protein sequence ID" value="ODV89434.1"/>
    <property type="molecule type" value="Genomic_DNA"/>
</dbReference>
<dbReference type="PANTHER" id="PTHR12203">
    <property type="entry name" value="KDEL LYS-ASP-GLU-LEU CONTAINING - RELATED"/>
    <property type="match status" value="1"/>
</dbReference>
<comment type="similarity">
    <text evidence="1">Belongs to the glycosyltransferase 90 family.</text>
</comment>
<evidence type="ECO:0000313" key="5">
    <source>
        <dbReference type="Proteomes" id="UP000095023"/>
    </source>
</evidence>
<sequence length="696" mass="78910">MAISPFSVSPKRVFFAILAFGAVLVLYNSLAISPGIAYPDYKYFKGSSKNKYNASAIETTYAPTSAEFSSTSTSAAASASPSIEDDTLAHNTALAEYHLAIEKGLLTTEEIGPFDDHDPVQHLIVRGMLEYHEKSAPNQPSLHDLTAKYIKTHGRLPPPNFDKWYEYALRVNVLNFTDFDRIYDDLRPFWGVAPAKIRGDIYRLCEDGGFAVVDIDAHSAKIVGRAASFGEVPWRPETFIRTIQSFIDFLPNMRIPLSLTDEPRVMVSFDDITRLNAVEQSSRNIPLNYSNQYSDYNYTDSPESDGMQYAPLTWMAERGDPFHTMLGNACPPDSLARVADQPETAREKASKHYLTSLGGFVTDFNASMDMCTIDPYARYLHGYLQYPTTSHVSPELLPVFSECKLNVQNDILYPANMYSSHAETYTYDPSKDFDFFEKKNIAIWRGAPSEGENVKPLLDSFQRHRLVRLFNSSLVSENGPSRYGHICSQNESSSRSNISGLCYSDPHDFLDRYTEIGFTELGWCSADDPDCDVEDQHRHYQVLDMIPFAEVLEYRYLIDQDGRSFSGRFLPFLRSRSLAFKSTIFREWHDSRLIPWAHFIPFDITFDELFALVAYFVGIDETSVPRTSLAKKIGELSQSWAARVLRLDDMDAYKFLLLLEYGRLLDDNRDNIGYVPEGFDLSAYATTNGMESDAIF</sequence>
<evidence type="ECO:0000256" key="1">
    <source>
        <dbReference type="ARBA" id="ARBA00010118"/>
    </source>
</evidence>
<dbReference type="InterPro" id="IPR051091">
    <property type="entry name" value="O-Glucosyltr/Glycosyltrsf_90"/>
</dbReference>
<dbReference type="SMART" id="SM00672">
    <property type="entry name" value="CAP10"/>
    <property type="match status" value="1"/>
</dbReference>
<proteinExistence type="inferred from homology"/>
<gene>
    <name evidence="4" type="ORF">CANCADRAFT_139502</name>
</gene>
<organism evidence="4 5">
    <name type="scientific">Tortispora caseinolytica NRRL Y-17796</name>
    <dbReference type="NCBI Taxonomy" id="767744"/>
    <lineage>
        <taxon>Eukaryota</taxon>
        <taxon>Fungi</taxon>
        <taxon>Dikarya</taxon>
        <taxon>Ascomycota</taxon>
        <taxon>Saccharomycotina</taxon>
        <taxon>Trigonopsidomycetes</taxon>
        <taxon>Trigonopsidales</taxon>
        <taxon>Trigonopsidaceae</taxon>
        <taxon>Tortispora</taxon>
    </lineage>
</organism>
<dbReference type="Pfam" id="PF05686">
    <property type="entry name" value="Glyco_transf_90"/>
    <property type="match status" value="1"/>
</dbReference>
<dbReference type="Proteomes" id="UP000095023">
    <property type="component" value="Unassembled WGS sequence"/>
</dbReference>
<feature type="domain" description="Glycosyl transferase CAP10" evidence="3">
    <location>
        <begin position="368"/>
        <end position="668"/>
    </location>
</feature>
<dbReference type="InterPro" id="IPR006598">
    <property type="entry name" value="CAP10"/>
</dbReference>
<evidence type="ECO:0000256" key="2">
    <source>
        <dbReference type="ARBA" id="ARBA00022679"/>
    </source>
</evidence>
<evidence type="ECO:0000313" key="4">
    <source>
        <dbReference type="EMBL" id="ODV89434.1"/>
    </source>
</evidence>
<dbReference type="OrthoDB" id="541052at2759"/>
<evidence type="ECO:0000259" key="3">
    <source>
        <dbReference type="SMART" id="SM00672"/>
    </source>
</evidence>
<reference evidence="5" key="1">
    <citation type="submission" date="2016-02" db="EMBL/GenBank/DDBJ databases">
        <title>Comparative genomics of biotechnologically important yeasts.</title>
        <authorList>
            <consortium name="DOE Joint Genome Institute"/>
            <person name="Riley R."/>
            <person name="Haridas S."/>
            <person name="Wolfe K.H."/>
            <person name="Lopes M.R."/>
            <person name="Hittinger C.T."/>
            <person name="Goker M."/>
            <person name="Salamov A."/>
            <person name="Wisecaver J."/>
            <person name="Long T.M."/>
            <person name="Aerts A.L."/>
            <person name="Barry K."/>
            <person name="Choi C."/>
            <person name="Clum A."/>
            <person name="Coughlan A.Y."/>
            <person name="Deshpande S."/>
            <person name="Douglass A.P."/>
            <person name="Hanson S.J."/>
            <person name="Klenk H.-P."/>
            <person name="Labutti K."/>
            <person name="Lapidus A."/>
            <person name="Lindquist E."/>
            <person name="Lipzen A."/>
            <person name="Meier-Kolthoff J.P."/>
            <person name="Ohm R.A."/>
            <person name="Otillar R.P."/>
            <person name="Pangilinan J."/>
            <person name="Peng Y."/>
            <person name="Rokas A."/>
            <person name="Rosa C.A."/>
            <person name="Scheuner C."/>
            <person name="Sibirny A.A."/>
            <person name="Slot J.C."/>
            <person name="Stielow J.B."/>
            <person name="Sun H."/>
            <person name="Kurtzman C.P."/>
            <person name="Blackwell M."/>
            <person name="Jeffries T.W."/>
            <person name="Grigoriev I.V."/>
        </authorList>
    </citation>
    <scope>NUCLEOTIDE SEQUENCE [LARGE SCALE GENOMIC DNA]</scope>
    <source>
        <strain evidence="5">NRRL Y-17796</strain>
    </source>
</reference>
<dbReference type="AlphaFoldDB" id="A0A1E4TCF4"/>
<protein>
    <submittedName>
        <fullName evidence="4">Glycosyltransferase family 90 protein</fullName>
    </submittedName>
</protein>
<keyword evidence="2 4" id="KW-0808">Transferase</keyword>
<name>A0A1E4TCF4_9ASCO</name>
<keyword evidence="5" id="KW-1185">Reference proteome</keyword>